<evidence type="ECO:0000313" key="3">
    <source>
        <dbReference type="Proteomes" id="UP000178690"/>
    </source>
</evidence>
<evidence type="ECO:0000256" key="1">
    <source>
        <dbReference type="SAM" id="Phobius"/>
    </source>
</evidence>
<keyword evidence="1" id="KW-0812">Transmembrane</keyword>
<gene>
    <name evidence="2" type="ORF">A2682_02870</name>
</gene>
<comment type="caution">
    <text evidence="2">The sequence shown here is derived from an EMBL/GenBank/DDBJ whole genome shotgun (WGS) entry which is preliminary data.</text>
</comment>
<accession>A0A1G2PJ41</accession>
<dbReference type="AlphaFoldDB" id="A0A1G2PJ41"/>
<protein>
    <recommendedName>
        <fullName evidence="4">Cell division protein FtsL</fullName>
    </recommendedName>
</protein>
<feature type="transmembrane region" description="Helical" evidence="1">
    <location>
        <begin position="21"/>
        <end position="44"/>
    </location>
</feature>
<name>A0A1G2PJ41_TERXR</name>
<keyword evidence="1" id="KW-1133">Transmembrane helix</keyword>
<proteinExistence type="predicted"/>
<dbReference type="EMBL" id="MHST01000021">
    <property type="protein sequence ID" value="OHA48355.1"/>
    <property type="molecule type" value="Genomic_DNA"/>
</dbReference>
<reference evidence="2 3" key="1">
    <citation type="journal article" date="2016" name="Nat. Commun.">
        <title>Thousands of microbial genomes shed light on interconnected biogeochemical processes in an aquifer system.</title>
        <authorList>
            <person name="Anantharaman K."/>
            <person name="Brown C.T."/>
            <person name="Hug L.A."/>
            <person name="Sharon I."/>
            <person name="Castelle C.J."/>
            <person name="Probst A.J."/>
            <person name="Thomas B.C."/>
            <person name="Singh A."/>
            <person name="Wilkins M.J."/>
            <person name="Karaoz U."/>
            <person name="Brodie E.L."/>
            <person name="Williams K.H."/>
            <person name="Hubbard S.S."/>
            <person name="Banfield J.F."/>
        </authorList>
    </citation>
    <scope>NUCLEOTIDE SEQUENCE [LARGE SCALE GENOMIC DNA]</scope>
    <source>
        <strain evidence="3">RIFCSPHIGHO2_01_FULL_58_15</strain>
    </source>
</reference>
<dbReference type="Proteomes" id="UP000178690">
    <property type="component" value="Unassembled WGS sequence"/>
</dbReference>
<sequence>MTPLSLQRTRGDREREHRARQVVFTALFLAGMAAWYLVAANAVVTASYRLSEAMASRAALTQELEASEAAALAAFSPEAVEIRAQEMGFLPIQQSQYLAVPGTTVAVR</sequence>
<evidence type="ECO:0008006" key="4">
    <source>
        <dbReference type="Google" id="ProtNLM"/>
    </source>
</evidence>
<organism evidence="2 3">
    <name type="scientific">Terrybacteria sp. (strain RIFCSPHIGHO2_01_FULL_58_15)</name>
    <dbReference type="NCBI Taxonomy" id="1802363"/>
    <lineage>
        <taxon>Bacteria</taxon>
        <taxon>Candidatus Terryibacteriota</taxon>
    </lineage>
</organism>
<keyword evidence="1" id="KW-0472">Membrane</keyword>
<evidence type="ECO:0000313" key="2">
    <source>
        <dbReference type="EMBL" id="OHA48355.1"/>
    </source>
</evidence>
<dbReference type="STRING" id="1802363.A2682_02870"/>